<keyword evidence="7" id="KW-1185">Reference proteome</keyword>
<evidence type="ECO:0000313" key="6">
    <source>
        <dbReference type="EMBL" id="TQE42661.1"/>
    </source>
</evidence>
<feature type="transmembrane region" description="Helical" evidence="5">
    <location>
        <begin position="90"/>
        <end position="111"/>
    </location>
</feature>
<evidence type="ECO:0000256" key="2">
    <source>
        <dbReference type="ARBA" id="ARBA00022692"/>
    </source>
</evidence>
<comment type="subcellular location">
    <subcellularLocation>
        <location evidence="1">Membrane</location>
        <topology evidence="1">Multi-pass membrane protein</topology>
    </subcellularLocation>
</comment>
<protein>
    <submittedName>
        <fullName evidence="6">ABC transporter permease</fullName>
    </submittedName>
</protein>
<dbReference type="InterPro" id="IPR003339">
    <property type="entry name" value="ABC/ECF_trnsptr_transmembrane"/>
</dbReference>
<keyword evidence="4 5" id="KW-0472">Membrane</keyword>
<dbReference type="AlphaFoldDB" id="A0A540R4K3"/>
<dbReference type="GeneID" id="79853032"/>
<sequence length="226" mass="23414">MSPHPATVLLAAACGWFLVVAVNTPLSSALILSLSLVLGTWAARSVAVIATTLALTVPAALSMVLIHAPYGEHRIAPLLTSDGLALAGSLSLRFAALMGCVLAAAAALSVSEVSKWMQVSRVGYKAAYVVGASLQSLPQGRQAMSAVRDANRLAGVKIGLRNVGPRVIIPVIARLLTQGAQRGHALAAIGFDEPGPRTLLQPVPDSAAQRALRCFLVLATVVIAWF</sequence>
<keyword evidence="3 5" id="KW-1133">Transmembrane helix</keyword>
<gene>
    <name evidence="6" type="ORF">EJK80_11205</name>
</gene>
<reference evidence="6 7" key="1">
    <citation type="submission" date="2019-06" db="EMBL/GenBank/DDBJ databases">
        <title>Draft genome of C. phoceense Strain 272.</title>
        <authorList>
            <person name="Pacheco L.G.C."/>
            <person name="Barberis C.M."/>
            <person name="Almuzara M.N."/>
            <person name="Traglia G.M."/>
            <person name="Santos C.S."/>
            <person name="Rocha D.J.P.G."/>
            <person name="Aguiar E.R.G.R."/>
            <person name="Vay C.A."/>
        </authorList>
    </citation>
    <scope>NUCLEOTIDE SEQUENCE [LARGE SCALE GENOMIC DNA]</scope>
    <source>
        <strain evidence="6 7">272</strain>
    </source>
</reference>
<dbReference type="EMBL" id="VHIR01000020">
    <property type="protein sequence ID" value="TQE42661.1"/>
    <property type="molecule type" value="Genomic_DNA"/>
</dbReference>
<evidence type="ECO:0000256" key="3">
    <source>
        <dbReference type="ARBA" id="ARBA00022989"/>
    </source>
</evidence>
<dbReference type="RefSeq" id="WP_066493265.1">
    <property type="nucleotide sequence ID" value="NZ_JADPQA010000005.1"/>
</dbReference>
<evidence type="ECO:0000256" key="4">
    <source>
        <dbReference type="ARBA" id="ARBA00023136"/>
    </source>
</evidence>
<feature type="transmembrane region" description="Helical" evidence="5">
    <location>
        <begin position="6"/>
        <end position="34"/>
    </location>
</feature>
<name>A0A540R4K3_9CORY</name>
<organism evidence="6 7">
    <name type="scientific">Corynebacterium phoceense</name>
    <dbReference type="NCBI Taxonomy" id="1686286"/>
    <lineage>
        <taxon>Bacteria</taxon>
        <taxon>Bacillati</taxon>
        <taxon>Actinomycetota</taxon>
        <taxon>Actinomycetes</taxon>
        <taxon>Mycobacteriales</taxon>
        <taxon>Corynebacteriaceae</taxon>
        <taxon>Corynebacterium</taxon>
    </lineage>
</organism>
<keyword evidence="2 5" id="KW-0812">Transmembrane</keyword>
<dbReference type="GO" id="GO:0005886">
    <property type="term" value="C:plasma membrane"/>
    <property type="evidence" value="ECO:0007669"/>
    <property type="project" value="UniProtKB-ARBA"/>
</dbReference>
<feature type="transmembrane region" description="Helical" evidence="5">
    <location>
        <begin position="46"/>
        <end position="70"/>
    </location>
</feature>
<evidence type="ECO:0000256" key="1">
    <source>
        <dbReference type="ARBA" id="ARBA00004141"/>
    </source>
</evidence>
<dbReference type="Proteomes" id="UP000318080">
    <property type="component" value="Unassembled WGS sequence"/>
</dbReference>
<evidence type="ECO:0000256" key="5">
    <source>
        <dbReference type="SAM" id="Phobius"/>
    </source>
</evidence>
<dbReference type="Pfam" id="PF02361">
    <property type="entry name" value="CbiQ"/>
    <property type="match status" value="1"/>
</dbReference>
<accession>A0A540R4K3</accession>
<proteinExistence type="predicted"/>
<dbReference type="STRING" id="1686286.GCA_900092335_01838"/>
<comment type="caution">
    <text evidence="6">The sequence shown here is derived from an EMBL/GenBank/DDBJ whole genome shotgun (WGS) entry which is preliminary data.</text>
</comment>
<evidence type="ECO:0000313" key="7">
    <source>
        <dbReference type="Proteomes" id="UP000318080"/>
    </source>
</evidence>
<dbReference type="CDD" id="cd16914">
    <property type="entry name" value="EcfT"/>
    <property type="match status" value="1"/>
</dbReference>